<reference evidence="2" key="1">
    <citation type="journal article" date="2019" name="Int. J. Syst. Evol. Microbiol.">
        <title>The Global Catalogue of Microorganisms (GCM) 10K type strain sequencing project: providing services to taxonomists for standard genome sequencing and annotation.</title>
        <authorList>
            <consortium name="The Broad Institute Genomics Platform"/>
            <consortium name="The Broad Institute Genome Sequencing Center for Infectious Disease"/>
            <person name="Wu L."/>
            <person name="Ma J."/>
        </authorList>
    </citation>
    <scope>NUCLEOTIDE SEQUENCE [LARGE SCALE GENOMIC DNA]</scope>
    <source>
        <strain evidence="2">CGMCC 4.1799</strain>
    </source>
</reference>
<dbReference type="Gene3D" id="3.90.550.10">
    <property type="entry name" value="Spore Coat Polysaccharide Biosynthesis Protein SpsA, Chain A"/>
    <property type="match status" value="1"/>
</dbReference>
<gene>
    <name evidence="1" type="ORF">ACFPQA_05150</name>
</gene>
<dbReference type="EC" id="2.7.7.-" evidence="1"/>
<accession>A0ABW0RI31</accession>
<dbReference type="Proteomes" id="UP001596055">
    <property type="component" value="Unassembled WGS sequence"/>
</dbReference>
<dbReference type="RefSeq" id="WP_248154635.1">
    <property type="nucleotide sequence ID" value="NZ_JAKZAJ010000001.1"/>
</dbReference>
<dbReference type="CDD" id="cd02513">
    <property type="entry name" value="CMP-NeuAc_Synthase"/>
    <property type="match status" value="1"/>
</dbReference>
<dbReference type="Pfam" id="PF02348">
    <property type="entry name" value="CTP_transf_3"/>
    <property type="match status" value="1"/>
</dbReference>
<proteinExistence type="predicted"/>
<evidence type="ECO:0000313" key="2">
    <source>
        <dbReference type="Proteomes" id="UP001596055"/>
    </source>
</evidence>
<name>A0ABW0RI31_9GAMM</name>
<dbReference type="EMBL" id="JBHSNL010000001">
    <property type="protein sequence ID" value="MFC5544422.1"/>
    <property type="molecule type" value="Genomic_DNA"/>
</dbReference>
<dbReference type="PANTHER" id="PTHR21485">
    <property type="entry name" value="HAD SUPERFAMILY MEMBERS CMAS AND KDSC"/>
    <property type="match status" value="1"/>
</dbReference>
<protein>
    <submittedName>
        <fullName evidence="1">Acylneuraminate cytidylyltransferase family protein</fullName>
        <ecNumber evidence="1">2.7.7.-</ecNumber>
    </submittedName>
</protein>
<keyword evidence="1" id="KW-0548">Nucleotidyltransferase</keyword>
<keyword evidence="1" id="KW-0808">Transferase</keyword>
<organism evidence="1 2">
    <name type="scientific">Marinobacter koreensis</name>
    <dbReference type="NCBI Taxonomy" id="335974"/>
    <lineage>
        <taxon>Bacteria</taxon>
        <taxon>Pseudomonadati</taxon>
        <taxon>Pseudomonadota</taxon>
        <taxon>Gammaproteobacteria</taxon>
        <taxon>Pseudomonadales</taxon>
        <taxon>Marinobacteraceae</taxon>
        <taxon>Marinobacter</taxon>
    </lineage>
</organism>
<evidence type="ECO:0000313" key="1">
    <source>
        <dbReference type="EMBL" id="MFC5544422.1"/>
    </source>
</evidence>
<comment type="caution">
    <text evidence="1">The sequence shown here is derived from an EMBL/GenBank/DDBJ whole genome shotgun (WGS) entry which is preliminary data.</text>
</comment>
<dbReference type="InterPro" id="IPR050793">
    <property type="entry name" value="CMP-NeuNAc_synthase"/>
</dbReference>
<sequence length="229" mass="25316">MRVAIIPARGGSKRLPGKNLKPLAGKPVIQWSIDAALESGIFDRVCVSTDSEEIAELAQLGGAEVPFLRPAELATDTATTADVVRDFIHRYEALKHEIAESVCLLQPTSPLRTVNDIREAAKLLLEEEVDAVVSVCEMEHPYQLCGPLGPSGSLQGFVKAAENIRSQDQETFYRLNGAIYFCSREAALKLEMLYEPCFTSRAYIMSPWHSVDIDTKMDFRIAEALIDCI</sequence>
<dbReference type="InterPro" id="IPR029044">
    <property type="entry name" value="Nucleotide-diphossugar_trans"/>
</dbReference>
<dbReference type="PANTHER" id="PTHR21485:SF6">
    <property type="entry name" value="N-ACYLNEURAMINATE CYTIDYLYLTRANSFERASE-RELATED"/>
    <property type="match status" value="1"/>
</dbReference>
<dbReference type="SUPFAM" id="SSF53448">
    <property type="entry name" value="Nucleotide-diphospho-sugar transferases"/>
    <property type="match status" value="1"/>
</dbReference>
<dbReference type="GO" id="GO:0016779">
    <property type="term" value="F:nucleotidyltransferase activity"/>
    <property type="evidence" value="ECO:0007669"/>
    <property type="project" value="UniProtKB-KW"/>
</dbReference>
<keyword evidence="2" id="KW-1185">Reference proteome</keyword>
<dbReference type="InterPro" id="IPR003329">
    <property type="entry name" value="Cytidylyl_trans"/>
</dbReference>